<dbReference type="PANTHER" id="PTHR43798:SF27">
    <property type="entry name" value="HYDROLASE ALPHA_BETA HYDROLASE FOLD FAMILY"/>
    <property type="match status" value="1"/>
</dbReference>
<dbReference type="GO" id="GO:0016787">
    <property type="term" value="F:hydrolase activity"/>
    <property type="evidence" value="ECO:0007669"/>
    <property type="project" value="UniProtKB-KW"/>
</dbReference>
<evidence type="ECO:0000259" key="3">
    <source>
        <dbReference type="Pfam" id="PF00561"/>
    </source>
</evidence>
<evidence type="ECO:0000313" key="5">
    <source>
        <dbReference type="Proteomes" id="UP001143362"/>
    </source>
</evidence>
<accession>A0ABT3TG67</accession>
<comment type="caution">
    <text evidence="4">The sequence shown here is derived from an EMBL/GenBank/DDBJ whole genome shotgun (WGS) entry which is preliminary data.</text>
</comment>
<dbReference type="InterPro" id="IPR002410">
    <property type="entry name" value="Peptidase_S33"/>
</dbReference>
<reference evidence="4" key="1">
    <citation type="submission" date="2019-02" db="EMBL/GenBank/DDBJ databases">
        <authorList>
            <person name="Li S.-H."/>
        </authorList>
    </citation>
    <scope>NUCLEOTIDE SEQUENCE</scope>
    <source>
        <strain evidence="4">IMCC14734</strain>
    </source>
</reference>
<comment type="similarity">
    <text evidence="1">Belongs to the peptidase S33 family.</text>
</comment>
<proteinExistence type="inferred from homology"/>
<dbReference type="EMBL" id="SHNN01000001">
    <property type="protein sequence ID" value="MCX2980402.1"/>
    <property type="molecule type" value="Genomic_DNA"/>
</dbReference>
<gene>
    <name evidence="4" type="ORF">EYC98_05890</name>
</gene>
<dbReference type="InterPro" id="IPR000073">
    <property type="entry name" value="AB_hydrolase_1"/>
</dbReference>
<protein>
    <submittedName>
        <fullName evidence="4">Alpha/beta hydrolase</fullName>
    </submittedName>
</protein>
<dbReference type="InterPro" id="IPR050266">
    <property type="entry name" value="AB_hydrolase_sf"/>
</dbReference>
<evidence type="ECO:0000313" key="4">
    <source>
        <dbReference type="EMBL" id="MCX2980402.1"/>
    </source>
</evidence>
<dbReference type="SUPFAM" id="SSF53474">
    <property type="entry name" value="alpha/beta-Hydrolases"/>
    <property type="match status" value="1"/>
</dbReference>
<sequence>MKSFKSTLLRSSTTALSKLLTRVNGARYVQSVAAIVALLLTGTATLSTAATLPLEACQLSAAKGLIAQRAQCGTLLVAENPALPEGRQIPLNVAIIRSRSNEPAADPVFFFAGGPGQAAITAFPAAMQALQQAAADRDVILIDQRGTGGSNPLRCPPPEDINAMLQTPAPGELERFTAECLAQLDADPRFYTTAIAVSDFDQVRASLGYQQINLLGVSYGTRVAQQYLRQYPQHVRSVILDGVVPSELILGLEHDTNLEQALNETFSACHQDSDCTQRFPDLSASYQNLRQQVAEHPVTITVPLPASGTSQELIFNRQLLTLALRILAYSSENRALLPLLVHEAAHSKDYERLGALALMILQELNQSIYAGLETSVMCAEEVPFYPTEIAPRDTLMGDSLITLARQQCALWPHGTVAEDFHSRFTSTTPVLLLSGQYDPVTPPRYGELAVQQYASGLHLVVPGEGHNVSGRGCVPELIADFISTAVAGELDTSCLENMGATPFFTTLTGAEP</sequence>
<keyword evidence="2 4" id="KW-0378">Hydrolase</keyword>
<dbReference type="Gene3D" id="3.40.50.1820">
    <property type="entry name" value="alpha/beta hydrolase"/>
    <property type="match status" value="1"/>
</dbReference>
<evidence type="ECO:0000256" key="2">
    <source>
        <dbReference type="ARBA" id="ARBA00022801"/>
    </source>
</evidence>
<dbReference type="Pfam" id="PF00561">
    <property type="entry name" value="Abhydrolase_1"/>
    <property type="match status" value="1"/>
</dbReference>
<name>A0ABT3TG67_9GAMM</name>
<dbReference type="PANTHER" id="PTHR43798">
    <property type="entry name" value="MONOACYLGLYCEROL LIPASE"/>
    <property type="match status" value="1"/>
</dbReference>
<keyword evidence="5" id="KW-1185">Reference proteome</keyword>
<organism evidence="4 5">
    <name type="scientific">Candidatus Litorirhabdus singularis</name>
    <dbReference type="NCBI Taxonomy" id="2518993"/>
    <lineage>
        <taxon>Bacteria</taxon>
        <taxon>Pseudomonadati</taxon>
        <taxon>Pseudomonadota</taxon>
        <taxon>Gammaproteobacteria</taxon>
        <taxon>Cellvibrionales</taxon>
        <taxon>Halieaceae</taxon>
        <taxon>Candidatus Litorirhabdus</taxon>
    </lineage>
</organism>
<feature type="domain" description="AB hydrolase-1" evidence="3">
    <location>
        <begin position="107"/>
        <end position="468"/>
    </location>
</feature>
<evidence type="ECO:0000256" key="1">
    <source>
        <dbReference type="ARBA" id="ARBA00010088"/>
    </source>
</evidence>
<dbReference type="PRINTS" id="PR00793">
    <property type="entry name" value="PROAMNOPTASE"/>
</dbReference>
<dbReference type="Proteomes" id="UP001143362">
    <property type="component" value="Unassembled WGS sequence"/>
</dbReference>
<dbReference type="InterPro" id="IPR029058">
    <property type="entry name" value="AB_hydrolase_fold"/>
</dbReference>